<dbReference type="SUPFAM" id="SSF54909">
    <property type="entry name" value="Dimeric alpha+beta barrel"/>
    <property type="match status" value="1"/>
</dbReference>
<name>A0ABS2CMS6_9MICO</name>
<dbReference type="InterPro" id="IPR014910">
    <property type="entry name" value="YdhR"/>
</dbReference>
<accession>A0ABS2CMS6</accession>
<evidence type="ECO:0000313" key="2">
    <source>
        <dbReference type="Proteomes" id="UP001430172"/>
    </source>
</evidence>
<dbReference type="Pfam" id="PF08803">
    <property type="entry name" value="ydhR"/>
    <property type="match status" value="1"/>
</dbReference>
<dbReference type="InterPro" id="IPR011008">
    <property type="entry name" value="Dimeric_a/b-barrel"/>
</dbReference>
<reference evidence="1" key="1">
    <citation type="submission" date="2021-02" db="EMBL/GenBank/DDBJ databases">
        <title>Phycicoccus sp. MQZ13P-5T, whole genome shotgun sequence.</title>
        <authorList>
            <person name="Tuo L."/>
        </authorList>
    </citation>
    <scope>NUCLEOTIDE SEQUENCE</scope>
    <source>
        <strain evidence="1">MQZ13P-5</strain>
    </source>
</reference>
<dbReference type="EMBL" id="JAFDVD010000010">
    <property type="protein sequence ID" value="MBM6400768.1"/>
    <property type="molecule type" value="Genomic_DNA"/>
</dbReference>
<organism evidence="1 2">
    <name type="scientific">Phycicoccus sonneratiae</name>
    <dbReference type="NCBI Taxonomy" id="2807628"/>
    <lineage>
        <taxon>Bacteria</taxon>
        <taxon>Bacillati</taxon>
        <taxon>Actinomycetota</taxon>
        <taxon>Actinomycetes</taxon>
        <taxon>Micrococcales</taxon>
        <taxon>Intrasporangiaceae</taxon>
        <taxon>Phycicoccus</taxon>
    </lineage>
</organism>
<dbReference type="Proteomes" id="UP001430172">
    <property type="component" value="Unassembled WGS sequence"/>
</dbReference>
<gene>
    <name evidence="1" type="ORF">JQN70_10260</name>
</gene>
<proteinExistence type="predicted"/>
<comment type="caution">
    <text evidence="1">The sequence shown here is derived from an EMBL/GenBank/DDBJ whole genome shotgun (WGS) entry which is preliminary data.</text>
</comment>
<keyword evidence="2" id="KW-1185">Reference proteome</keyword>
<dbReference type="RefSeq" id="WP_204131247.1">
    <property type="nucleotide sequence ID" value="NZ_JAFDVD010000010.1"/>
</dbReference>
<evidence type="ECO:0000313" key="1">
    <source>
        <dbReference type="EMBL" id="MBM6400768.1"/>
    </source>
</evidence>
<dbReference type="Gene3D" id="3.30.70.100">
    <property type="match status" value="1"/>
</dbReference>
<sequence length="110" mass="11729">MHAVVITFDLVDMSPEQYARVAAELAPSFEALPGLLTKVWLEDVEHARRGGFYLFADAASADGFLGSALARGVAENPHFAGLEARRFAVDETTTALTQPRVVVVSTPVGA</sequence>
<protein>
    <submittedName>
        <fullName evidence="1">YdhR family protein</fullName>
    </submittedName>
</protein>